<protein>
    <recommendedName>
        <fullName evidence="3">Small CPxCG-related zinc finger protein</fullName>
    </recommendedName>
</protein>
<evidence type="ECO:0000313" key="1">
    <source>
        <dbReference type="EMBL" id="SEU11300.1"/>
    </source>
</evidence>
<dbReference type="Proteomes" id="UP000199320">
    <property type="component" value="Unassembled WGS sequence"/>
</dbReference>
<proteinExistence type="predicted"/>
<sequence length="49" mass="5647">MKELFKSLLFRTSESTVIRECRRCGTEVSASDTRCPQCEADTISEYKIK</sequence>
<keyword evidence="2" id="KW-1185">Reference proteome</keyword>
<dbReference type="AlphaFoldDB" id="A0A1I0JLP5"/>
<organism evidence="1 2">
    <name type="scientific">Natrinema hispanicum</name>
    <dbReference type="NCBI Taxonomy" id="392421"/>
    <lineage>
        <taxon>Archaea</taxon>
        <taxon>Methanobacteriati</taxon>
        <taxon>Methanobacteriota</taxon>
        <taxon>Stenosarchaea group</taxon>
        <taxon>Halobacteria</taxon>
        <taxon>Halobacteriales</taxon>
        <taxon>Natrialbaceae</taxon>
        <taxon>Natrinema</taxon>
    </lineage>
</organism>
<name>A0A1I0JLP5_9EURY</name>
<accession>A0A1I0JLP5</accession>
<gene>
    <name evidence="1" type="ORF">SAMN04488694_14915</name>
</gene>
<evidence type="ECO:0000313" key="2">
    <source>
        <dbReference type="Proteomes" id="UP000199320"/>
    </source>
</evidence>
<evidence type="ECO:0008006" key="3">
    <source>
        <dbReference type="Google" id="ProtNLM"/>
    </source>
</evidence>
<dbReference type="EMBL" id="FOIC01000049">
    <property type="protein sequence ID" value="SEU11300.1"/>
    <property type="molecule type" value="Genomic_DNA"/>
</dbReference>
<reference evidence="2" key="1">
    <citation type="submission" date="2016-10" db="EMBL/GenBank/DDBJ databases">
        <authorList>
            <person name="Varghese N."/>
            <person name="Submissions S."/>
        </authorList>
    </citation>
    <scope>NUCLEOTIDE SEQUENCE [LARGE SCALE GENOMIC DNA]</scope>
    <source>
        <strain evidence="2">CDM_6</strain>
    </source>
</reference>